<dbReference type="SUPFAM" id="SSF53822">
    <property type="entry name" value="Periplasmic binding protein-like I"/>
    <property type="match status" value="1"/>
</dbReference>
<proteinExistence type="inferred from homology"/>
<dbReference type="GO" id="GO:0030313">
    <property type="term" value="C:cell envelope"/>
    <property type="evidence" value="ECO:0007669"/>
    <property type="project" value="UniProtKB-SubCell"/>
</dbReference>
<feature type="signal peptide" evidence="5">
    <location>
        <begin position="1"/>
        <end position="28"/>
    </location>
</feature>
<evidence type="ECO:0000313" key="7">
    <source>
        <dbReference type="EMBL" id="KXK65074.1"/>
    </source>
</evidence>
<protein>
    <submittedName>
        <fullName evidence="7">Sugar-binding domain protein</fullName>
    </submittedName>
</protein>
<keyword evidence="3 5" id="KW-0732">Signal</keyword>
<dbReference type="AlphaFoldDB" id="A0A136Q3B2"/>
<comment type="similarity">
    <text evidence="2">Belongs to the bacterial solute-binding protein 2 family.</text>
</comment>
<dbReference type="STRING" id="626937.HMPREF3293_02331"/>
<dbReference type="InterPro" id="IPR028082">
    <property type="entry name" value="Peripla_BP_I"/>
</dbReference>
<sequence>MKKILLTILAVVLVVALGATMVGCSAPAAEPSESASAEASTAPESSAPAEESPEAGAKDSYTFGYIAYNTADIWNDYSQKAFEYAASQADVNVEVVALDSKNSVEESVKAMESLIQQEVDGISIFPISIEQGAQLVKMANDAGIPVTIENFEMDTPDPGDYIAAVACKYDDIGYAAINYIAEQKPGAKIFFCAGQEGAGVYEKYQEGVDKAMAELGDKVEIVGTEHGDWETEKAMNVTQNFIQSGAEFDYIFANNGLMAKGCYQALKEAGMEDIPIVSTGGSPDDYQMLVDGVEAANMTAPVSIQGIQTFKNLYDSVVLGQAPTDTFQPLPVIAVSADDMGKFIAWDDYEAAYNYVYGGADIAK</sequence>
<feature type="region of interest" description="Disordered" evidence="4">
    <location>
        <begin position="33"/>
        <end position="56"/>
    </location>
</feature>
<evidence type="ECO:0000256" key="5">
    <source>
        <dbReference type="SAM" id="SignalP"/>
    </source>
</evidence>
<dbReference type="InterPro" id="IPR025997">
    <property type="entry name" value="SBP_2_dom"/>
</dbReference>
<dbReference type="PROSITE" id="PS51257">
    <property type="entry name" value="PROKAR_LIPOPROTEIN"/>
    <property type="match status" value="1"/>
</dbReference>
<gene>
    <name evidence="7" type="ORF">HMPREF3293_02331</name>
</gene>
<evidence type="ECO:0000256" key="1">
    <source>
        <dbReference type="ARBA" id="ARBA00004196"/>
    </source>
</evidence>
<accession>A0A136Q3B2</accession>
<dbReference type="RefSeq" id="WP_066518843.1">
    <property type="nucleotide sequence ID" value="NZ_CABMOF010000001.1"/>
</dbReference>
<dbReference type="Gene3D" id="3.40.50.2300">
    <property type="match status" value="2"/>
</dbReference>
<dbReference type="EMBL" id="LSZW01000063">
    <property type="protein sequence ID" value="KXK65074.1"/>
    <property type="molecule type" value="Genomic_DNA"/>
</dbReference>
<dbReference type="PANTHER" id="PTHR46847:SF3">
    <property type="entry name" value="GALACTOFURANOSE-BINDING PROTEIN YTFQ"/>
    <property type="match status" value="1"/>
</dbReference>
<feature type="domain" description="Periplasmic binding protein" evidence="6">
    <location>
        <begin position="63"/>
        <end position="315"/>
    </location>
</feature>
<reference evidence="7 8" key="1">
    <citation type="submission" date="2016-02" db="EMBL/GenBank/DDBJ databases">
        <authorList>
            <person name="Wen L."/>
            <person name="He K."/>
            <person name="Yang H."/>
        </authorList>
    </citation>
    <scope>NUCLEOTIDE SEQUENCE [LARGE SCALE GENOMIC DNA]</scope>
    <source>
        <strain evidence="7 8">DSM 22607</strain>
    </source>
</reference>
<dbReference type="PANTHER" id="PTHR46847">
    <property type="entry name" value="D-ALLOSE-BINDING PERIPLASMIC PROTEIN-RELATED"/>
    <property type="match status" value="1"/>
</dbReference>
<evidence type="ECO:0000313" key="8">
    <source>
        <dbReference type="Proteomes" id="UP000070366"/>
    </source>
</evidence>
<comment type="subcellular location">
    <subcellularLocation>
        <location evidence="1">Cell envelope</location>
    </subcellularLocation>
</comment>
<name>A0A136Q3B2_9FIRM</name>
<dbReference type="PATRIC" id="fig|626937.4.peg.2289"/>
<evidence type="ECO:0000259" key="6">
    <source>
        <dbReference type="Pfam" id="PF13407"/>
    </source>
</evidence>
<feature type="compositionally biased region" description="Low complexity" evidence="4">
    <location>
        <begin position="33"/>
        <end position="50"/>
    </location>
</feature>
<keyword evidence="8" id="KW-1185">Reference proteome</keyword>
<evidence type="ECO:0000256" key="2">
    <source>
        <dbReference type="ARBA" id="ARBA00007639"/>
    </source>
</evidence>
<dbReference type="CDD" id="cd01536">
    <property type="entry name" value="PBP1_ABC_sugar_binding-like"/>
    <property type="match status" value="1"/>
</dbReference>
<dbReference type="GO" id="GO:0030246">
    <property type="term" value="F:carbohydrate binding"/>
    <property type="evidence" value="ECO:0007669"/>
    <property type="project" value="UniProtKB-ARBA"/>
</dbReference>
<comment type="caution">
    <text evidence="7">The sequence shown here is derived from an EMBL/GenBank/DDBJ whole genome shotgun (WGS) entry which is preliminary data.</text>
</comment>
<evidence type="ECO:0000256" key="4">
    <source>
        <dbReference type="SAM" id="MobiDB-lite"/>
    </source>
</evidence>
<feature type="chain" id="PRO_5007478585" evidence="5">
    <location>
        <begin position="29"/>
        <end position="364"/>
    </location>
</feature>
<dbReference type="Pfam" id="PF13407">
    <property type="entry name" value="Peripla_BP_4"/>
    <property type="match status" value="1"/>
</dbReference>
<evidence type="ECO:0000256" key="3">
    <source>
        <dbReference type="ARBA" id="ARBA00022729"/>
    </source>
</evidence>
<dbReference type="Proteomes" id="UP000070366">
    <property type="component" value="Unassembled WGS sequence"/>
</dbReference>
<organism evidence="7 8">
    <name type="scientific">Christensenella minuta</name>
    <dbReference type="NCBI Taxonomy" id="626937"/>
    <lineage>
        <taxon>Bacteria</taxon>
        <taxon>Bacillati</taxon>
        <taxon>Bacillota</taxon>
        <taxon>Clostridia</taxon>
        <taxon>Christensenellales</taxon>
        <taxon>Christensenellaceae</taxon>
        <taxon>Christensenella</taxon>
    </lineage>
</organism>